<proteinExistence type="predicted"/>
<reference evidence="1 2" key="1">
    <citation type="journal article" date="2017" name="Front. Genet.">
        <title>Draft sequencing of the heterozygous diploid genome of Satsuma (Citrus unshiu Marc.) using a hybrid assembly approach.</title>
        <authorList>
            <person name="Shimizu T."/>
            <person name="Tanizawa Y."/>
            <person name="Mochizuki T."/>
            <person name="Nagasaki H."/>
            <person name="Yoshioka T."/>
            <person name="Toyoda A."/>
            <person name="Fujiyama A."/>
            <person name="Kaminuma E."/>
            <person name="Nakamura Y."/>
        </authorList>
    </citation>
    <scope>NUCLEOTIDE SEQUENCE [LARGE SCALE GENOMIC DNA]</scope>
    <source>
        <strain evidence="2">cv. Miyagawa wase</strain>
    </source>
</reference>
<dbReference type="EMBL" id="BDQV01009494">
    <property type="protein sequence ID" value="GAY33125.1"/>
    <property type="molecule type" value="Genomic_DNA"/>
</dbReference>
<name>A0A2H5N0L9_CITUN</name>
<evidence type="ECO:0000313" key="1">
    <source>
        <dbReference type="EMBL" id="GAY33125.1"/>
    </source>
</evidence>
<dbReference type="Proteomes" id="UP000236630">
    <property type="component" value="Unassembled WGS sequence"/>
</dbReference>
<protein>
    <submittedName>
        <fullName evidence="1">Uncharacterized protein</fullName>
    </submittedName>
</protein>
<sequence length="66" mass="7773">MAMFTQIQPWSLKAWLPYSQFCCGKFLVHQIIPWLYLFWLHGNFCYGATGKQLLSSIGKFCIIHIF</sequence>
<evidence type="ECO:0000313" key="2">
    <source>
        <dbReference type="Proteomes" id="UP000236630"/>
    </source>
</evidence>
<accession>A0A2H5N0L9</accession>
<organism evidence="1 2">
    <name type="scientific">Citrus unshiu</name>
    <name type="common">Satsuma mandarin</name>
    <name type="synonym">Citrus nobilis var. unshiu</name>
    <dbReference type="NCBI Taxonomy" id="55188"/>
    <lineage>
        <taxon>Eukaryota</taxon>
        <taxon>Viridiplantae</taxon>
        <taxon>Streptophyta</taxon>
        <taxon>Embryophyta</taxon>
        <taxon>Tracheophyta</taxon>
        <taxon>Spermatophyta</taxon>
        <taxon>Magnoliopsida</taxon>
        <taxon>eudicotyledons</taxon>
        <taxon>Gunneridae</taxon>
        <taxon>Pentapetalae</taxon>
        <taxon>rosids</taxon>
        <taxon>malvids</taxon>
        <taxon>Sapindales</taxon>
        <taxon>Rutaceae</taxon>
        <taxon>Aurantioideae</taxon>
        <taxon>Citrus</taxon>
    </lineage>
</organism>
<dbReference type="AlphaFoldDB" id="A0A2H5N0L9"/>
<comment type="caution">
    <text evidence="1">The sequence shown here is derived from an EMBL/GenBank/DDBJ whole genome shotgun (WGS) entry which is preliminary data.</text>
</comment>
<keyword evidence="2" id="KW-1185">Reference proteome</keyword>
<gene>
    <name evidence="1" type="ORF">CUMW_288140</name>
</gene>